<sequence>MKNMIFYFSGTGNSLHAARKIGKSLTACSIQSMTSIVSPQLQGHYESIGFIYPTYFQGVPIAVETFIQKLDFSSVECDYFYGLTTYGALQGNALPQLDHLLRGKGEKLHYGGAIKMYSNYVVMYELSKKVRQKTEKAEQAIDRVIVDLTEKKVRAARRPVPFLDYYYRWRVEQAKTLDQHYQVSDDCISCNLCQKVCPVNNIEMVEGQPTFLNHCEQCVACVQYCPKKAINFKSKTQQRRRYNHPEISSKTLIRHNRKIVDTYH</sequence>
<keyword evidence="6" id="KW-1185">Reference proteome</keyword>
<dbReference type="PANTHER" id="PTHR43122:SF1">
    <property type="entry name" value="IRON-SULFUR-BINDING PROTEIN"/>
    <property type="match status" value="1"/>
</dbReference>
<evidence type="ECO:0000259" key="4">
    <source>
        <dbReference type="PROSITE" id="PS51379"/>
    </source>
</evidence>
<dbReference type="PANTHER" id="PTHR43122">
    <property type="entry name" value="FERREDOXIN SUBUNIT OF PYRUVATE:FLAVODOXIN OXIDOREDUCTASE-RELATED"/>
    <property type="match status" value="1"/>
</dbReference>
<keyword evidence="1" id="KW-0479">Metal-binding</keyword>
<dbReference type="Gene3D" id="3.40.50.360">
    <property type="match status" value="1"/>
</dbReference>
<dbReference type="InterPro" id="IPR029039">
    <property type="entry name" value="Flavoprotein-like_sf"/>
</dbReference>
<dbReference type="InterPro" id="IPR017896">
    <property type="entry name" value="4Fe4S_Fe-S-bd"/>
</dbReference>
<dbReference type="Pfam" id="PF13237">
    <property type="entry name" value="Fer4_10"/>
    <property type="match status" value="1"/>
</dbReference>
<dbReference type="InterPro" id="IPR047964">
    <property type="entry name" value="EFR1-like"/>
</dbReference>
<accession>A0ABS3HMD8</accession>
<feature type="domain" description="4Fe-4S ferredoxin-type" evidence="4">
    <location>
        <begin position="179"/>
        <end position="207"/>
    </location>
</feature>
<dbReference type="SUPFAM" id="SSF54862">
    <property type="entry name" value="4Fe-4S ferredoxins"/>
    <property type="match status" value="1"/>
</dbReference>
<protein>
    <submittedName>
        <fullName evidence="5">EFR1 family ferrodoxin</fullName>
    </submittedName>
</protein>
<keyword evidence="2" id="KW-0408">Iron</keyword>
<feature type="domain" description="4Fe-4S ferredoxin-type" evidence="4">
    <location>
        <begin position="208"/>
        <end position="235"/>
    </location>
</feature>
<name>A0ABS3HMD8_9ENTE</name>
<dbReference type="RefSeq" id="WP_207110341.1">
    <property type="nucleotide sequence ID" value="NZ_JAFLVR010000067.1"/>
</dbReference>
<comment type="caution">
    <text evidence="5">The sequence shown here is derived from an EMBL/GenBank/DDBJ whole genome shotgun (WGS) entry which is preliminary data.</text>
</comment>
<dbReference type="PROSITE" id="PS51379">
    <property type="entry name" value="4FE4S_FER_2"/>
    <property type="match status" value="2"/>
</dbReference>
<evidence type="ECO:0000256" key="2">
    <source>
        <dbReference type="ARBA" id="ARBA00023004"/>
    </source>
</evidence>
<dbReference type="InterPro" id="IPR017900">
    <property type="entry name" value="4Fe4S_Fe_S_CS"/>
</dbReference>
<proteinExistence type="predicted"/>
<evidence type="ECO:0000256" key="1">
    <source>
        <dbReference type="ARBA" id="ARBA00022723"/>
    </source>
</evidence>
<dbReference type="PROSITE" id="PS00198">
    <property type="entry name" value="4FE4S_FER_1"/>
    <property type="match status" value="2"/>
</dbReference>
<dbReference type="NCBIfam" id="NF038196">
    <property type="entry name" value="ferrodoxin_EFR1"/>
    <property type="match status" value="1"/>
</dbReference>
<organism evidence="5 6">
    <name type="scientific">Candidatus Enterococcus murrayae</name>
    <dbReference type="NCBI Taxonomy" id="2815321"/>
    <lineage>
        <taxon>Bacteria</taxon>
        <taxon>Bacillati</taxon>
        <taxon>Bacillota</taxon>
        <taxon>Bacilli</taxon>
        <taxon>Lactobacillales</taxon>
        <taxon>Enterococcaceae</taxon>
        <taxon>Enterococcus</taxon>
    </lineage>
</organism>
<dbReference type="EMBL" id="JAFLVR010000067">
    <property type="protein sequence ID" value="MBO0454609.1"/>
    <property type="molecule type" value="Genomic_DNA"/>
</dbReference>
<evidence type="ECO:0000313" key="6">
    <source>
        <dbReference type="Proteomes" id="UP000664495"/>
    </source>
</evidence>
<evidence type="ECO:0000256" key="3">
    <source>
        <dbReference type="ARBA" id="ARBA00023014"/>
    </source>
</evidence>
<gene>
    <name evidence="5" type="ORF">JZO85_20305</name>
</gene>
<keyword evidence="3" id="KW-0411">Iron-sulfur</keyword>
<dbReference type="Proteomes" id="UP000664495">
    <property type="component" value="Unassembled WGS sequence"/>
</dbReference>
<reference evidence="5 6" key="1">
    <citation type="submission" date="2021-03" db="EMBL/GenBank/DDBJ databases">
        <title>Enterococcal diversity collection.</title>
        <authorList>
            <person name="Gilmore M.S."/>
            <person name="Schwartzman J."/>
            <person name="Van Tyne D."/>
            <person name="Martin M."/>
            <person name="Earl A.M."/>
            <person name="Manson A.L."/>
            <person name="Straub T."/>
            <person name="Salamzade R."/>
            <person name="Saavedra J."/>
            <person name="Lebreton F."/>
            <person name="Prichula J."/>
            <person name="Schaufler K."/>
            <person name="Gaca A."/>
            <person name="Sgardioli B."/>
            <person name="Wagenaar J."/>
            <person name="Strong T."/>
        </authorList>
    </citation>
    <scope>NUCLEOTIDE SEQUENCE [LARGE SCALE GENOMIC DNA]</scope>
    <source>
        <strain evidence="5 6">MJM16</strain>
    </source>
</reference>
<evidence type="ECO:0000313" key="5">
    <source>
        <dbReference type="EMBL" id="MBO0454609.1"/>
    </source>
</evidence>
<dbReference type="SUPFAM" id="SSF52218">
    <property type="entry name" value="Flavoproteins"/>
    <property type="match status" value="1"/>
</dbReference>
<dbReference type="Gene3D" id="3.30.70.20">
    <property type="match status" value="1"/>
</dbReference>